<dbReference type="InterPro" id="IPR036068">
    <property type="entry name" value="Nicotinate_pribotase-like_C"/>
</dbReference>
<dbReference type="Gene3D" id="3.20.20.70">
    <property type="entry name" value="Aldolase class I"/>
    <property type="match status" value="1"/>
</dbReference>
<evidence type="ECO:0000313" key="14">
    <source>
        <dbReference type="Proteomes" id="UP000319209"/>
    </source>
</evidence>
<name>A0A516GNS3_9FLAO</name>
<gene>
    <name evidence="13" type="ORF">FNB79_04045</name>
</gene>
<dbReference type="KEGG" id="fop:FNB79_04045"/>
<evidence type="ECO:0000313" key="13">
    <source>
        <dbReference type="EMBL" id="QDO93181.1"/>
    </source>
</evidence>
<dbReference type="PIRSF" id="PIRSF000484">
    <property type="entry name" value="NAPRT"/>
    <property type="match status" value="1"/>
</dbReference>
<dbReference type="InterPro" id="IPR041525">
    <property type="entry name" value="N/Namide_PRibTrfase"/>
</dbReference>
<feature type="domain" description="Nicotinate phosphoribosyltransferase N-terminal" evidence="11">
    <location>
        <begin position="7"/>
        <end position="130"/>
    </location>
</feature>
<dbReference type="SUPFAM" id="SSF51690">
    <property type="entry name" value="Nicotinate/Quinolinate PRTase C-terminal domain-like"/>
    <property type="match status" value="1"/>
</dbReference>
<dbReference type="InterPro" id="IPR013785">
    <property type="entry name" value="Aldolase_TIM"/>
</dbReference>
<evidence type="ECO:0000256" key="3">
    <source>
        <dbReference type="ARBA" id="ARBA00013236"/>
    </source>
</evidence>
<evidence type="ECO:0000256" key="4">
    <source>
        <dbReference type="ARBA" id="ARBA00022553"/>
    </source>
</evidence>
<dbReference type="GO" id="GO:0034355">
    <property type="term" value="P:NAD+ biosynthetic process via the salvage pathway"/>
    <property type="evidence" value="ECO:0007669"/>
    <property type="project" value="TreeGrafter"/>
</dbReference>
<dbReference type="Proteomes" id="UP000319209">
    <property type="component" value="Chromosome"/>
</dbReference>
<dbReference type="SUPFAM" id="SSF54675">
    <property type="entry name" value="Nicotinate/Quinolinate PRTase N-terminal domain-like"/>
    <property type="match status" value="1"/>
</dbReference>
<proteinExistence type="inferred from homology"/>
<dbReference type="Pfam" id="PF17956">
    <property type="entry name" value="NAPRTase_C"/>
    <property type="match status" value="1"/>
</dbReference>
<keyword evidence="6 9" id="KW-0662">Pyridine nucleotide biosynthesis</keyword>
<dbReference type="PANTHER" id="PTHR11098:SF1">
    <property type="entry name" value="NICOTINATE PHOSPHORIBOSYLTRANSFERASE"/>
    <property type="match status" value="1"/>
</dbReference>
<comment type="pathway">
    <text evidence="1 9">Cofactor biosynthesis; NAD(+) biosynthesis; nicotinate D-ribonucleotide from nicotinate: step 1/1.</text>
</comment>
<comment type="similarity">
    <text evidence="2 9">Belongs to the NAPRTase family.</text>
</comment>
<dbReference type="NCBIfam" id="TIGR01513">
    <property type="entry name" value="NAPRTase_put"/>
    <property type="match status" value="1"/>
</dbReference>
<dbReference type="InterPro" id="IPR007229">
    <property type="entry name" value="Nic_PRibTrfase-Fam"/>
</dbReference>
<dbReference type="UniPathway" id="UPA00253">
    <property type="reaction ID" value="UER00457"/>
</dbReference>
<feature type="domain" description="Nicotinate phosphoribosyltransferase C-terminal" evidence="12">
    <location>
        <begin position="353"/>
        <end position="457"/>
    </location>
</feature>
<dbReference type="EC" id="6.3.4.21" evidence="3 9"/>
<evidence type="ECO:0000259" key="11">
    <source>
        <dbReference type="Pfam" id="PF17767"/>
    </source>
</evidence>
<dbReference type="OrthoDB" id="9770610at2"/>
<dbReference type="Pfam" id="PF17767">
    <property type="entry name" value="NAPRTase_N"/>
    <property type="match status" value="1"/>
</dbReference>
<protein>
    <recommendedName>
        <fullName evidence="3 9">Nicotinate phosphoribosyltransferase</fullName>
        <ecNumber evidence="3 9">6.3.4.21</ecNumber>
    </recommendedName>
</protein>
<reference evidence="13 14" key="1">
    <citation type="submission" date="2019-07" db="EMBL/GenBank/DDBJ databases">
        <title>Genome sequencing for Formosa sp. PS13.</title>
        <authorList>
            <person name="Park S.-J."/>
        </authorList>
    </citation>
    <scope>NUCLEOTIDE SEQUENCE [LARGE SCALE GENOMIC DNA]</scope>
    <source>
        <strain evidence="13 14">PS13</strain>
    </source>
</reference>
<organism evidence="13 14">
    <name type="scientific">Formosa sediminum</name>
    <dbReference type="NCBI Taxonomy" id="2594004"/>
    <lineage>
        <taxon>Bacteria</taxon>
        <taxon>Pseudomonadati</taxon>
        <taxon>Bacteroidota</taxon>
        <taxon>Flavobacteriia</taxon>
        <taxon>Flavobacteriales</taxon>
        <taxon>Flavobacteriaceae</taxon>
        <taxon>Formosa</taxon>
    </lineage>
</organism>
<evidence type="ECO:0000256" key="8">
    <source>
        <dbReference type="ARBA" id="ARBA00048668"/>
    </source>
</evidence>
<dbReference type="Pfam" id="PF04095">
    <property type="entry name" value="NAPRTase"/>
    <property type="match status" value="1"/>
</dbReference>
<dbReference type="CDD" id="cd01570">
    <property type="entry name" value="NAPRTase_A"/>
    <property type="match status" value="1"/>
</dbReference>
<dbReference type="InterPro" id="IPR040727">
    <property type="entry name" value="NAPRTase_N"/>
</dbReference>
<evidence type="ECO:0000256" key="5">
    <source>
        <dbReference type="ARBA" id="ARBA00022598"/>
    </source>
</evidence>
<dbReference type="NCBIfam" id="NF006695">
    <property type="entry name" value="PRK09243.1-2"/>
    <property type="match status" value="1"/>
</dbReference>
<evidence type="ECO:0000256" key="7">
    <source>
        <dbReference type="ARBA" id="ARBA00022679"/>
    </source>
</evidence>
<comment type="function">
    <text evidence="9">Catalyzes the first step in the biosynthesis of NAD from nicotinic acid, the ATP-dependent synthesis of beta-nicotinate D-ribonucleotide from nicotinate and 5-phospho-D-ribose 1-phosphate.</text>
</comment>
<sequence length="468" mass="52787">MNLNSALYTDLYQLAMGQAYFLKGKHKVSATFDYFFRKIPFEGGYVLFSGLEEVLDWLETVAFSEEDIAYLVAQGFNSDYIEYLKQFKFTGHIQSMDEGEVIFPFSPILTVTGSIIECQIIETFILNSLNFQSLIATKASRIRFIAGKDKSLAEFGLRRAQGFAGIQASRASYIGGFDYTSNVLAGKVFNIPVSGTMAHAYIQSYDDELTAFRDFAETRPVNCVLLVDTYDTLKRGVPNAIIVAKEMEARGEKLLGIRLDSGDLAYISKAARKQLDDAGLDYVKIAASNQLDEHVIRSLKEQEAQIDIYGVGTNLVVGKENAALDGVYKLCSFNDTPRIKISENLKKMNFPGKKQVYRYMNEDGLYIADAITLEHLDAPKSMAHPFETHKRMPIEYTSVRPLLHDVMRDGKRVRTKKPLSELIKIAEENLSKLPVEHKRFANPHVYKVGLSPELEQLRDQLKKDKLEA</sequence>
<dbReference type="FunFam" id="3.20.20.70:FF:000076">
    <property type="entry name" value="Nicotinate phosphoribosyltransferase"/>
    <property type="match status" value="1"/>
</dbReference>
<dbReference type="EMBL" id="CP041637">
    <property type="protein sequence ID" value="QDO93181.1"/>
    <property type="molecule type" value="Genomic_DNA"/>
</dbReference>
<keyword evidence="7 9" id="KW-0808">Transferase</keyword>
<dbReference type="AlphaFoldDB" id="A0A516GNS3"/>
<dbReference type="GO" id="GO:0005829">
    <property type="term" value="C:cytosol"/>
    <property type="evidence" value="ECO:0007669"/>
    <property type="project" value="TreeGrafter"/>
</dbReference>
<evidence type="ECO:0000256" key="6">
    <source>
        <dbReference type="ARBA" id="ARBA00022642"/>
    </source>
</evidence>
<dbReference type="Gene3D" id="3.20.140.10">
    <property type="entry name" value="nicotinate phosphoribosyltransferase"/>
    <property type="match status" value="1"/>
</dbReference>
<keyword evidence="14" id="KW-1185">Reference proteome</keyword>
<dbReference type="InterPro" id="IPR041619">
    <property type="entry name" value="NAPRTase_C"/>
</dbReference>
<keyword evidence="4" id="KW-0597">Phosphoprotein</keyword>
<evidence type="ECO:0000256" key="1">
    <source>
        <dbReference type="ARBA" id="ARBA00004952"/>
    </source>
</evidence>
<comment type="PTM">
    <text evidence="9">Transiently phosphorylated on a His residue during the reaction cycle. Phosphorylation strongly increases the affinity for substrates and increases the rate of nicotinate D-ribonucleotide production. Dephosphorylation regenerates the low-affinity form of the enzyme, leading to product release.</text>
</comment>
<dbReference type="RefSeq" id="WP_143380086.1">
    <property type="nucleotide sequence ID" value="NZ_CP041637.1"/>
</dbReference>
<comment type="catalytic activity">
    <reaction evidence="8 9">
        <text>5-phospho-alpha-D-ribose 1-diphosphate + nicotinate + ATP + H2O = nicotinate beta-D-ribonucleotide + ADP + phosphate + diphosphate</text>
        <dbReference type="Rhea" id="RHEA:36163"/>
        <dbReference type="ChEBI" id="CHEBI:15377"/>
        <dbReference type="ChEBI" id="CHEBI:30616"/>
        <dbReference type="ChEBI" id="CHEBI:32544"/>
        <dbReference type="ChEBI" id="CHEBI:33019"/>
        <dbReference type="ChEBI" id="CHEBI:43474"/>
        <dbReference type="ChEBI" id="CHEBI:57502"/>
        <dbReference type="ChEBI" id="CHEBI:58017"/>
        <dbReference type="ChEBI" id="CHEBI:456216"/>
        <dbReference type="EC" id="6.3.4.21"/>
    </reaction>
</comment>
<dbReference type="GO" id="GO:0004516">
    <property type="term" value="F:nicotinate phosphoribosyltransferase activity"/>
    <property type="evidence" value="ECO:0007669"/>
    <property type="project" value="UniProtKB-UniRule"/>
</dbReference>
<feature type="domain" description="Nicotinate/nicotinamide phosphoribosyltransferase" evidence="10">
    <location>
        <begin position="152"/>
        <end position="349"/>
    </location>
</feature>
<dbReference type="InterPro" id="IPR006405">
    <property type="entry name" value="Nic_PRibTrfase_pncB"/>
</dbReference>
<evidence type="ECO:0000259" key="10">
    <source>
        <dbReference type="Pfam" id="PF04095"/>
    </source>
</evidence>
<dbReference type="NCBIfam" id="NF009131">
    <property type="entry name" value="PRK12484.1"/>
    <property type="match status" value="1"/>
</dbReference>
<keyword evidence="5 9" id="KW-0436">Ligase</keyword>
<evidence type="ECO:0000256" key="2">
    <source>
        <dbReference type="ARBA" id="ARBA00010897"/>
    </source>
</evidence>
<evidence type="ECO:0000256" key="9">
    <source>
        <dbReference type="RuleBase" id="RU365100"/>
    </source>
</evidence>
<dbReference type="PANTHER" id="PTHR11098">
    <property type="entry name" value="NICOTINATE PHOSPHORIBOSYLTRANSFERASE"/>
    <property type="match status" value="1"/>
</dbReference>
<accession>A0A516GNS3</accession>
<dbReference type="GO" id="GO:0047280">
    <property type="term" value="F:nicotinamide phosphoribosyltransferase activity"/>
    <property type="evidence" value="ECO:0007669"/>
    <property type="project" value="UniProtKB-ARBA"/>
</dbReference>
<keyword evidence="13" id="KW-0328">Glycosyltransferase</keyword>
<evidence type="ECO:0000259" key="12">
    <source>
        <dbReference type="Pfam" id="PF17956"/>
    </source>
</evidence>